<organism evidence="2 3">
    <name type="scientific">Thiothrix caldifontis</name>
    <dbReference type="NCBI Taxonomy" id="525918"/>
    <lineage>
        <taxon>Bacteria</taxon>
        <taxon>Pseudomonadati</taxon>
        <taxon>Pseudomonadota</taxon>
        <taxon>Gammaproteobacteria</taxon>
        <taxon>Thiotrichales</taxon>
        <taxon>Thiotrichaceae</taxon>
        <taxon>Thiothrix</taxon>
    </lineage>
</organism>
<dbReference type="RefSeq" id="WP_093064754.1">
    <property type="nucleotide sequence ID" value="NZ_FNQP01000002.1"/>
</dbReference>
<feature type="transmembrane region" description="Helical" evidence="1">
    <location>
        <begin position="192"/>
        <end position="220"/>
    </location>
</feature>
<feature type="transmembrane region" description="Helical" evidence="1">
    <location>
        <begin position="96"/>
        <end position="117"/>
    </location>
</feature>
<dbReference type="AlphaFoldDB" id="A0A1H3WAD3"/>
<evidence type="ECO:0000313" key="3">
    <source>
        <dbReference type="Proteomes" id="UP000199397"/>
    </source>
</evidence>
<name>A0A1H3WAD3_9GAMM</name>
<feature type="transmembrane region" description="Helical" evidence="1">
    <location>
        <begin position="149"/>
        <end position="172"/>
    </location>
</feature>
<dbReference type="Proteomes" id="UP000199397">
    <property type="component" value="Unassembled WGS sequence"/>
</dbReference>
<keyword evidence="1" id="KW-0472">Membrane</keyword>
<evidence type="ECO:0000256" key="1">
    <source>
        <dbReference type="SAM" id="Phobius"/>
    </source>
</evidence>
<feature type="transmembrane region" description="Helical" evidence="1">
    <location>
        <begin position="12"/>
        <end position="39"/>
    </location>
</feature>
<dbReference type="EMBL" id="FNQP01000002">
    <property type="protein sequence ID" value="SDZ83292.1"/>
    <property type="molecule type" value="Genomic_DNA"/>
</dbReference>
<evidence type="ECO:0000313" key="2">
    <source>
        <dbReference type="EMBL" id="SDZ83292.1"/>
    </source>
</evidence>
<keyword evidence="1" id="KW-0812">Transmembrane</keyword>
<reference evidence="2 3" key="1">
    <citation type="submission" date="2016-10" db="EMBL/GenBank/DDBJ databases">
        <authorList>
            <person name="de Groot N.N."/>
        </authorList>
    </citation>
    <scope>NUCLEOTIDE SEQUENCE [LARGE SCALE GENOMIC DNA]</scope>
    <source>
        <strain evidence="2 3">DSM 21228</strain>
    </source>
</reference>
<sequence>MKIQLVGFRRAFVWLGAGWYAFKSNLGAWLVMAMVFLLALMLLGMLPFVGIALIALFIPLLLTGLLITAHKSLTGNLAQVEDVLQGFNDQRFRQPLLLLGGMMVVGTLVMLAILYPLSAEVLTALYLPNSDTHVTMMLEDMAVSSPMGLLLPAGVIIVVMMAFFYATPLVVFEGQAPLDAVSTSLLACLRNIVPLTTFALLVMTLSVFASFAFGLGYLVLIPVVTGASYASFRDVFDPVEPSDEDNMLNAHSA</sequence>
<proteinExistence type="predicted"/>
<dbReference type="InterPro" id="IPR047798">
    <property type="entry name" value="BPSS1780-like"/>
</dbReference>
<dbReference type="STRING" id="525918.SAMN05660964_00338"/>
<keyword evidence="1" id="KW-1133">Transmembrane helix</keyword>
<dbReference type="OrthoDB" id="5298483at2"/>
<gene>
    <name evidence="2" type="ORF">SAMN05660964_00338</name>
</gene>
<feature type="transmembrane region" description="Helical" evidence="1">
    <location>
        <begin position="45"/>
        <end position="67"/>
    </location>
</feature>
<dbReference type="NCBIfam" id="NF041043">
    <property type="entry name" value="BPSS1780_fam"/>
    <property type="match status" value="1"/>
</dbReference>
<accession>A0A1H3WAD3</accession>
<protein>
    <submittedName>
        <fullName evidence="2">Uncharacterized membrane protein</fullName>
    </submittedName>
</protein>
<keyword evidence="3" id="KW-1185">Reference proteome</keyword>